<gene>
    <name evidence="1" type="ORF">B3C1_06358</name>
</gene>
<sequence>MPMTRIALRQGLGPDYKARLSRLLQQALETHFAVPEGDCFQLFDEYGPEDRVFSRHYQSAGRSDHFLLLSITAGKPRSPEQKAALYQALAQQCQAELGLDPADLMVVVSYNQAGDWSFSGGLGHSLEGTR</sequence>
<name>K2KEH8_9GAMM</name>
<dbReference type="Pfam" id="PF14552">
    <property type="entry name" value="Tautomerase_2"/>
    <property type="match status" value="1"/>
</dbReference>
<keyword evidence="2" id="KW-1185">Reference proteome</keyword>
<proteinExistence type="predicted"/>
<dbReference type="PANTHER" id="PTHR38460">
    <property type="entry name" value="TAUTOMERASE YOLI-RELATED"/>
    <property type="match status" value="1"/>
</dbReference>
<protein>
    <recommendedName>
        <fullName evidence="3">Tautomerase</fullName>
    </recommendedName>
</protein>
<evidence type="ECO:0000313" key="1">
    <source>
        <dbReference type="EMBL" id="EKE75680.1"/>
    </source>
</evidence>
<dbReference type="RefSeq" id="WP_008483674.1">
    <property type="nucleotide sequence ID" value="NZ_AMRI01000007.1"/>
</dbReference>
<organism evidence="1 2">
    <name type="scientific">Gallaecimonas xiamenensis 3-C-1</name>
    <dbReference type="NCBI Taxonomy" id="745411"/>
    <lineage>
        <taxon>Bacteria</taxon>
        <taxon>Pseudomonadati</taxon>
        <taxon>Pseudomonadota</taxon>
        <taxon>Gammaproteobacteria</taxon>
        <taxon>Enterobacterales</taxon>
        <taxon>Gallaecimonadaceae</taxon>
        <taxon>Gallaecimonas</taxon>
    </lineage>
</organism>
<dbReference type="InterPro" id="IPR014347">
    <property type="entry name" value="Tautomerase/MIF_sf"/>
</dbReference>
<accession>K2KEH8</accession>
<dbReference type="OrthoDB" id="9804765at2"/>
<evidence type="ECO:0000313" key="2">
    <source>
        <dbReference type="Proteomes" id="UP000006755"/>
    </source>
</evidence>
<dbReference type="Gene3D" id="3.30.429.10">
    <property type="entry name" value="Macrophage Migration Inhibitory Factor"/>
    <property type="match status" value="1"/>
</dbReference>
<dbReference type="PANTHER" id="PTHR38460:SF1">
    <property type="entry name" value="TAUTOMERASE YOLI-RELATED"/>
    <property type="match status" value="1"/>
</dbReference>
<evidence type="ECO:0008006" key="3">
    <source>
        <dbReference type="Google" id="ProtNLM"/>
    </source>
</evidence>
<comment type="caution">
    <text evidence="1">The sequence shown here is derived from an EMBL/GenBank/DDBJ whole genome shotgun (WGS) entry which is preliminary data.</text>
</comment>
<dbReference type="AlphaFoldDB" id="K2KEH8"/>
<dbReference type="STRING" id="745411.B3C1_06358"/>
<dbReference type="SUPFAM" id="SSF55331">
    <property type="entry name" value="Tautomerase/MIF"/>
    <property type="match status" value="1"/>
</dbReference>
<dbReference type="InterPro" id="IPR037479">
    <property type="entry name" value="Tauto_MSAD"/>
</dbReference>
<dbReference type="eggNOG" id="COG1942">
    <property type="taxonomic scope" value="Bacteria"/>
</dbReference>
<dbReference type="Proteomes" id="UP000006755">
    <property type="component" value="Unassembled WGS sequence"/>
</dbReference>
<reference evidence="1 2" key="1">
    <citation type="journal article" date="2012" name="J. Bacteriol.">
        <title>Genome Sequence of Gallaecimonas xiamenensis Type Strain 3-C-1.</title>
        <authorList>
            <person name="Lai Q."/>
            <person name="Wang L."/>
            <person name="Wang W."/>
            <person name="Shao Z."/>
        </authorList>
    </citation>
    <scope>NUCLEOTIDE SEQUENCE [LARGE SCALE GENOMIC DNA]</scope>
    <source>
        <strain evidence="1 2">3-C-1</strain>
    </source>
</reference>
<dbReference type="EMBL" id="AMRI01000007">
    <property type="protein sequence ID" value="EKE75680.1"/>
    <property type="molecule type" value="Genomic_DNA"/>
</dbReference>